<dbReference type="PANTHER" id="PTHR47505:SF1">
    <property type="entry name" value="DNA UTILIZATION PROTEIN YHGH"/>
    <property type="match status" value="1"/>
</dbReference>
<evidence type="ECO:0000259" key="2">
    <source>
        <dbReference type="Pfam" id="PF00156"/>
    </source>
</evidence>
<evidence type="ECO:0000313" key="3">
    <source>
        <dbReference type="EMBL" id="MFD1316300.1"/>
    </source>
</evidence>
<dbReference type="EMBL" id="JBHTMY010000003">
    <property type="protein sequence ID" value="MFD1316300.1"/>
    <property type="molecule type" value="Genomic_DNA"/>
</dbReference>
<accession>A0ABW3Y612</accession>
<dbReference type="Proteomes" id="UP001597201">
    <property type="component" value="Unassembled WGS sequence"/>
</dbReference>
<organism evidence="3 4">
    <name type="scientific">Namhaeicola litoreus</name>
    <dbReference type="NCBI Taxonomy" id="1052145"/>
    <lineage>
        <taxon>Bacteria</taxon>
        <taxon>Pseudomonadati</taxon>
        <taxon>Bacteroidota</taxon>
        <taxon>Flavobacteriia</taxon>
        <taxon>Flavobacteriales</taxon>
        <taxon>Flavobacteriaceae</taxon>
        <taxon>Namhaeicola</taxon>
    </lineage>
</organism>
<dbReference type="InterPro" id="IPR000836">
    <property type="entry name" value="PRTase_dom"/>
</dbReference>
<dbReference type="PANTHER" id="PTHR47505">
    <property type="entry name" value="DNA UTILIZATION PROTEIN YHGH"/>
    <property type="match status" value="1"/>
</dbReference>
<sequence>MEKIFYGRIQIELATALLYYGKNNSVQTLIEKLKYKNDEEIGIFFGKWLGEQLKNNTHFERIDMIIPVPLHPKKLKKRGYNQLTKFGEQISKKLQKPFVEDILLRKMHLDTQTKKDRSHRILNEEIFQVKSLNDLKGKHVLLIDDVITTGATLESCCKALFKAKNVKITIAAMAFTE</sequence>
<dbReference type="SUPFAM" id="SSF53271">
    <property type="entry name" value="PRTase-like"/>
    <property type="match status" value="1"/>
</dbReference>
<comment type="similarity">
    <text evidence="1">Belongs to the ComF/GntX family.</text>
</comment>
<reference evidence="4" key="1">
    <citation type="journal article" date="2019" name="Int. J. Syst. Evol. Microbiol.">
        <title>The Global Catalogue of Microorganisms (GCM) 10K type strain sequencing project: providing services to taxonomists for standard genome sequencing and annotation.</title>
        <authorList>
            <consortium name="The Broad Institute Genomics Platform"/>
            <consortium name="The Broad Institute Genome Sequencing Center for Infectious Disease"/>
            <person name="Wu L."/>
            <person name="Ma J."/>
        </authorList>
    </citation>
    <scope>NUCLEOTIDE SEQUENCE [LARGE SCALE GENOMIC DNA]</scope>
    <source>
        <strain evidence="4">CCUG 61485</strain>
    </source>
</reference>
<protein>
    <submittedName>
        <fullName evidence="3">ComF family protein</fullName>
    </submittedName>
</protein>
<name>A0ABW3Y612_9FLAO</name>
<evidence type="ECO:0000313" key="4">
    <source>
        <dbReference type="Proteomes" id="UP001597201"/>
    </source>
</evidence>
<proteinExistence type="inferred from homology"/>
<dbReference type="CDD" id="cd06223">
    <property type="entry name" value="PRTases_typeI"/>
    <property type="match status" value="1"/>
</dbReference>
<dbReference type="RefSeq" id="WP_377179147.1">
    <property type="nucleotide sequence ID" value="NZ_JBHTMY010000003.1"/>
</dbReference>
<evidence type="ECO:0000256" key="1">
    <source>
        <dbReference type="ARBA" id="ARBA00008007"/>
    </source>
</evidence>
<dbReference type="Gene3D" id="3.40.50.2020">
    <property type="match status" value="1"/>
</dbReference>
<feature type="domain" description="Phosphoribosyltransferase" evidence="2">
    <location>
        <begin position="86"/>
        <end position="172"/>
    </location>
</feature>
<dbReference type="Pfam" id="PF00156">
    <property type="entry name" value="Pribosyltran"/>
    <property type="match status" value="1"/>
</dbReference>
<comment type="caution">
    <text evidence="3">The sequence shown here is derived from an EMBL/GenBank/DDBJ whole genome shotgun (WGS) entry which is preliminary data.</text>
</comment>
<keyword evidence="4" id="KW-1185">Reference proteome</keyword>
<dbReference type="InterPro" id="IPR029057">
    <property type="entry name" value="PRTase-like"/>
</dbReference>
<dbReference type="InterPro" id="IPR051910">
    <property type="entry name" value="ComF/GntX_DNA_util-trans"/>
</dbReference>
<gene>
    <name evidence="3" type="ORF">ACFQ39_11785</name>
</gene>